<evidence type="ECO:0000313" key="1">
    <source>
        <dbReference type="EMBL" id="DAD84397.1"/>
    </source>
</evidence>
<dbReference type="EMBL" id="BK014959">
    <property type="protein sequence ID" value="DAD84397.1"/>
    <property type="molecule type" value="Genomic_DNA"/>
</dbReference>
<sequence length="110" mass="11702">MAECKPCKNTTVDKPKACKSFSICVGNKSLVYDGKCLSLLNRKNPIPAGTYTSITLDENGCIIEAGTAPLPQYTPQACCEHDDAAEVEALLDKIANSEKLKAKLKAILGG</sequence>
<reference evidence="1" key="1">
    <citation type="journal article" date="2021" name="Proc. Natl. Acad. Sci. U.S.A.">
        <title>A Catalog of Tens of Thousands of Viruses from Human Metagenomes Reveals Hidden Associations with Chronic Diseases.</title>
        <authorList>
            <person name="Tisza M.J."/>
            <person name="Buck C.B."/>
        </authorList>
    </citation>
    <scope>NUCLEOTIDE SEQUENCE</scope>
    <source>
        <strain evidence="1">CtUS21</strain>
    </source>
</reference>
<organism evidence="1">
    <name type="scientific">Podoviridae sp. ctUS21</name>
    <dbReference type="NCBI Taxonomy" id="2826557"/>
    <lineage>
        <taxon>Viruses</taxon>
        <taxon>Duplodnaviria</taxon>
        <taxon>Heunggongvirae</taxon>
        <taxon>Uroviricota</taxon>
        <taxon>Caudoviricetes</taxon>
    </lineage>
</organism>
<name>A0A8S5MPW2_9CAUD</name>
<accession>A0A8S5MPW2</accession>
<protein>
    <submittedName>
        <fullName evidence="1">Uncharacterized protein</fullName>
    </submittedName>
</protein>
<proteinExistence type="predicted"/>